<dbReference type="PROSITE" id="PS50930">
    <property type="entry name" value="HTH_LYTTR"/>
    <property type="match status" value="1"/>
</dbReference>
<gene>
    <name evidence="2" type="primary">lytR_2</name>
    <name evidence="2" type="ORF">NtB2_01165</name>
</gene>
<feature type="domain" description="HTH LytTR-type" evidence="1">
    <location>
        <begin position="37"/>
        <end position="139"/>
    </location>
</feature>
<dbReference type="OrthoDB" id="9809318at2"/>
<dbReference type="PANTHER" id="PTHR37299:SF1">
    <property type="entry name" value="STAGE 0 SPORULATION PROTEIN A HOMOLOG"/>
    <property type="match status" value="1"/>
</dbReference>
<evidence type="ECO:0000259" key="1">
    <source>
        <dbReference type="PROSITE" id="PS50930"/>
    </source>
</evidence>
<dbReference type="RefSeq" id="WP_109245992.1">
    <property type="nucleotide sequence ID" value="NZ_BFFO01000006.1"/>
</dbReference>
<sequence length="143" mass="16493">MKLFKEIIPGLKEPEVLIRACREEDYQQIAQRLSDKVEIETTKGIKRLNKPDIIYVEALKNYVELHTTSDSIQVRMPLYKMKEKLGEDFIQVSRSYLINFQGLSALEVDLVQGLVARVSGLKIPVTRSFVANLEARIEKEQEK</sequence>
<dbReference type="Gene3D" id="2.40.50.1020">
    <property type="entry name" value="LytTr DNA-binding domain"/>
    <property type="match status" value="1"/>
</dbReference>
<protein>
    <submittedName>
        <fullName evidence="2">LytR family transcriptional regulator</fullName>
    </submittedName>
</protein>
<evidence type="ECO:0000313" key="3">
    <source>
        <dbReference type="Proteomes" id="UP000245021"/>
    </source>
</evidence>
<dbReference type="GO" id="GO:0003677">
    <property type="term" value="F:DNA binding"/>
    <property type="evidence" value="ECO:0007669"/>
    <property type="project" value="InterPro"/>
</dbReference>
<dbReference type="PANTHER" id="PTHR37299">
    <property type="entry name" value="TRANSCRIPTIONAL REGULATOR-RELATED"/>
    <property type="match status" value="1"/>
</dbReference>
<dbReference type="Pfam" id="PF04397">
    <property type="entry name" value="LytTR"/>
    <property type="match status" value="1"/>
</dbReference>
<dbReference type="InterPro" id="IPR007492">
    <property type="entry name" value="LytTR_DNA-bd_dom"/>
</dbReference>
<evidence type="ECO:0000313" key="2">
    <source>
        <dbReference type="EMBL" id="GBG97028.1"/>
    </source>
</evidence>
<organism evidence="2 3">
    <name type="scientific">Lactococcus termiticola</name>
    <dbReference type="NCBI Taxonomy" id="2169526"/>
    <lineage>
        <taxon>Bacteria</taxon>
        <taxon>Bacillati</taxon>
        <taxon>Bacillota</taxon>
        <taxon>Bacilli</taxon>
        <taxon>Lactobacillales</taxon>
        <taxon>Streptococcaceae</taxon>
        <taxon>Lactococcus</taxon>
    </lineage>
</organism>
<reference evidence="2 3" key="1">
    <citation type="journal article" date="2018" name="Genome Announc.">
        <title>Draft Genome Sequence of Lactococcus sp. Strain NtB2 (JCM 32569), Isolated from the Gut of the Higher Termite Nasutitermes takasagoensis.</title>
        <authorList>
            <person name="Noda S."/>
            <person name="Aihara C."/>
            <person name="Yuki M."/>
            <person name="Ohkuma M."/>
        </authorList>
    </citation>
    <scope>NUCLEOTIDE SEQUENCE [LARGE SCALE GENOMIC DNA]</scope>
    <source>
        <strain evidence="2 3">NtB2</strain>
    </source>
</reference>
<comment type="caution">
    <text evidence="2">The sequence shown here is derived from an EMBL/GenBank/DDBJ whole genome shotgun (WGS) entry which is preliminary data.</text>
</comment>
<dbReference type="InterPro" id="IPR046947">
    <property type="entry name" value="LytR-like"/>
</dbReference>
<dbReference type="SMART" id="SM00850">
    <property type="entry name" value="LytTR"/>
    <property type="match status" value="1"/>
</dbReference>
<dbReference type="EMBL" id="BFFO01000006">
    <property type="protein sequence ID" value="GBG97028.1"/>
    <property type="molecule type" value="Genomic_DNA"/>
</dbReference>
<proteinExistence type="predicted"/>
<accession>A0A2R5HJZ2</accession>
<dbReference type="AlphaFoldDB" id="A0A2R5HJZ2"/>
<name>A0A2R5HJZ2_9LACT</name>
<dbReference type="GO" id="GO:0000156">
    <property type="term" value="F:phosphorelay response regulator activity"/>
    <property type="evidence" value="ECO:0007669"/>
    <property type="project" value="InterPro"/>
</dbReference>
<keyword evidence="3" id="KW-1185">Reference proteome</keyword>
<dbReference type="Proteomes" id="UP000245021">
    <property type="component" value="Unassembled WGS sequence"/>
</dbReference>